<accession>A0A2J6PDU0</accession>
<dbReference type="EMBL" id="KZ613568">
    <property type="protein sequence ID" value="PMD12066.1"/>
    <property type="molecule type" value="Genomic_DNA"/>
</dbReference>
<keyword evidence="4" id="KW-1185">Reference proteome</keyword>
<reference evidence="3 4" key="1">
    <citation type="submission" date="2016-05" db="EMBL/GenBank/DDBJ databases">
        <title>A degradative enzymes factory behind the ericoid mycorrhizal symbiosis.</title>
        <authorList>
            <consortium name="DOE Joint Genome Institute"/>
            <person name="Martino E."/>
            <person name="Morin E."/>
            <person name="Grelet G."/>
            <person name="Kuo A."/>
            <person name="Kohler A."/>
            <person name="Daghino S."/>
            <person name="Barry K."/>
            <person name="Choi C."/>
            <person name="Cichocki N."/>
            <person name="Clum A."/>
            <person name="Copeland A."/>
            <person name="Hainaut M."/>
            <person name="Haridas S."/>
            <person name="Labutti K."/>
            <person name="Lindquist E."/>
            <person name="Lipzen A."/>
            <person name="Khouja H.-R."/>
            <person name="Murat C."/>
            <person name="Ohm R."/>
            <person name="Olson A."/>
            <person name="Spatafora J."/>
            <person name="Veneault-Fourrey C."/>
            <person name="Henrissat B."/>
            <person name="Grigoriev I."/>
            <person name="Martin F."/>
            <person name="Perotto S."/>
        </authorList>
    </citation>
    <scope>NUCLEOTIDE SEQUENCE [LARGE SCALE GENOMIC DNA]</scope>
    <source>
        <strain evidence="3 4">UAMH 7357</strain>
    </source>
</reference>
<feature type="compositionally biased region" description="Basic residues" evidence="1">
    <location>
        <begin position="170"/>
        <end position="181"/>
    </location>
</feature>
<dbReference type="AlphaFoldDB" id="A0A2J6PDU0"/>
<feature type="compositionally biased region" description="Low complexity" evidence="1">
    <location>
        <begin position="184"/>
        <end position="197"/>
    </location>
</feature>
<dbReference type="PROSITE" id="PS00028">
    <property type="entry name" value="ZINC_FINGER_C2H2_1"/>
    <property type="match status" value="1"/>
</dbReference>
<feature type="domain" description="C2H2-type" evidence="2">
    <location>
        <begin position="17"/>
        <end position="40"/>
    </location>
</feature>
<feature type="region of interest" description="Disordered" evidence="1">
    <location>
        <begin position="162"/>
        <end position="210"/>
    </location>
</feature>
<proteinExistence type="predicted"/>
<evidence type="ECO:0000259" key="2">
    <source>
        <dbReference type="PROSITE" id="PS00028"/>
    </source>
</evidence>
<dbReference type="InterPro" id="IPR013087">
    <property type="entry name" value="Znf_C2H2_type"/>
</dbReference>
<protein>
    <recommendedName>
        <fullName evidence="2">C2H2-type domain-containing protein</fullName>
    </recommendedName>
</protein>
<feature type="region of interest" description="Disordered" evidence="1">
    <location>
        <begin position="248"/>
        <end position="267"/>
    </location>
</feature>
<sequence length="267" mass="30665">MAKPNKRQPKREQRTKCEYLKCSITFSRKCDMRRHMEEQHGDPLYCSYPGCLFFTRRAAKLRDHLSNVHHREITTNLLIPSEFRIATEQSQGYTNYFSTYEVDHEVNMKFNATRPLLPAFTNYALTSQGQPEMVEPHSAFNNEISPPPEDILTFPSSVASRKGLQSKPSHLYKPHRIRRRPSYSTASTSSASPSQPQFDSAKESSPDFYSSEQGSTSLFAQWMQCALNVEPIGEFLDYLSPDFRLTEPATYEPTSYSDYSEADPFEP</sequence>
<dbReference type="Gene3D" id="3.30.160.60">
    <property type="entry name" value="Classic Zinc Finger"/>
    <property type="match status" value="1"/>
</dbReference>
<dbReference type="SMART" id="SM00355">
    <property type="entry name" value="ZnF_C2H2"/>
    <property type="match status" value="2"/>
</dbReference>
<evidence type="ECO:0000313" key="4">
    <source>
        <dbReference type="Proteomes" id="UP000235672"/>
    </source>
</evidence>
<gene>
    <name evidence="3" type="ORF">NA56DRAFT_39030</name>
</gene>
<dbReference type="OrthoDB" id="3523290at2759"/>
<evidence type="ECO:0000256" key="1">
    <source>
        <dbReference type="SAM" id="MobiDB-lite"/>
    </source>
</evidence>
<dbReference type="Proteomes" id="UP000235672">
    <property type="component" value="Unassembled WGS sequence"/>
</dbReference>
<organism evidence="3 4">
    <name type="scientific">Hyaloscypha hepaticicola</name>
    <dbReference type="NCBI Taxonomy" id="2082293"/>
    <lineage>
        <taxon>Eukaryota</taxon>
        <taxon>Fungi</taxon>
        <taxon>Dikarya</taxon>
        <taxon>Ascomycota</taxon>
        <taxon>Pezizomycotina</taxon>
        <taxon>Leotiomycetes</taxon>
        <taxon>Helotiales</taxon>
        <taxon>Hyaloscyphaceae</taxon>
        <taxon>Hyaloscypha</taxon>
    </lineage>
</organism>
<evidence type="ECO:0000313" key="3">
    <source>
        <dbReference type="EMBL" id="PMD12066.1"/>
    </source>
</evidence>
<name>A0A2J6PDU0_9HELO</name>